<sequence>MATHFAVEFARDLGLHDVDLEGDNLEVMFAFASRIVSHTVMGLLIEDVLVEVALSFVSCQFMHVDRKGNEVVHGLAKLVDIAPHYYDLDNFPQCEAKHVLEKLYKKREKEREGSKNRK</sequence>
<reference evidence="2 3" key="1">
    <citation type="journal article" date="2024" name="Plant J.">
        <title>Genome sequences and population genomics reveal climatic adaptation and genomic divergence between two closely related sweetgum species.</title>
        <authorList>
            <person name="Xu W.Q."/>
            <person name="Ren C.Q."/>
            <person name="Zhang X.Y."/>
            <person name="Comes H.P."/>
            <person name="Liu X.H."/>
            <person name="Li Y.G."/>
            <person name="Kettle C.J."/>
            <person name="Jalonen R."/>
            <person name="Gaisberger H."/>
            <person name="Ma Y.Z."/>
            <person name="Qiu Y.X."/>
        </authorList>
    </citation>
    <scope>NUCLEOTIDE SEQUENCE [LARGE SCALE GENOMIC DNA]</scope>
    <source>
        <strain evidence="2">Hangzhou</strain>
    </source>
</reference>
<gene>
    <name evidence="2" type="ORF">L1049_010864</name>
</gene>
<dbReference type="CDD" id="cd06222">
    <property type="entry name" value="RNase_H_like"/>
    <property type="match status" value="1"/>
</dbReference>
<name>A0AAP0RQW4_LIQFO</name>
<dbReference type="Pfam" id="PF13456">
    <property type="entry name" value="RVT_3"/>
    <property type="match status" value="1"/>
</dbReference>
<comment type="caution">
    <text evidence="2">The sequence shown here is derived from an EMBL/GenBank/DDBJ whole genome shotgun (WGS) entry which is preliminary data.</text>
</comment>
<feature type="domain" description="RNase H type-1" evidence="1">
    <location>
        <begin position="3"/>
        <end position="78"/>
    </location>
</feature>
<evidence type="ECO:0000313" key="3">
    <source>
        <dbReference type="Proteomes" id="UP001415857"/>
    </source>
</evidence>
<dbReference type="Proteomes" id="UP001415857">
    <property type="component" value="Unassembled WGS sequence"/>
</dbReference>
<dbReference type="GO" id="GO:0003676">
    <property type="term" value="F:nucleic acid binding"/>
    <property type="evidence" value="ECO:0007669"/>
    <property type="project" value="InterPro"/>
</dbReference>
<dbReference type="AlphaFoldDB" id="A0AAP0RQW4"/>
<organism evidence="2 3">
    <name type="scientific">Liquidambar formosana</name>
    <name type="common">Formosan gum</name>
    <dbReference type="NCBI Taxonomy" id="63359"/>
    <lineage>
        <taxon>Eukaryota</taxon>
        <taxon>Viridiplantae</taxon>
        <taxon>Streptophyta</taxon>
        <taxon>Embryophyta</taxon>
        <taxon>Tracheophyta</taxon>
        <taxon>Spermatophyta</taxon>
        <taxon>Magnoliopsida</taxon>
        <taxon>eudicotyledons</taxon>
        <taxon>Gunneridae</taxon>
        <taxon>Pentapetalae</taxon>
        <taxon>Saxifragales</taxon>
        <taxon>Altingiaceae</taxon>
        <taxon>Liquidambar</taxon>
    </lineage>
</organism>
<accession>A0AAP0RQW4</accession>
<evidence type="ECO:0000313" key="2">
    <source>
        <dbReference type="EMBL" id="KAK9282645.1"/>
    </source>
</evidence>
<dbReference type="InterPro" id="IPR002156">
    <property type="entry name" value="RNaseH_domain"/>
</dbReference>
<protein>
    <recommendedName>
        <fullName evidence="1">RNase H type-1 domain-containing protein</fullName>
    </recommendedName>
</protein>
<proteinExistence type="predicted"/>
<evidence type="ECO:0000259" key="1">
    <source>
        <dbReference type="Pfam" id="PF13456"/>
    </source>
</evidence>
<dbReference type="EMBL" id="JBBPBK010000006">
    <property type="protein sequence ID" value="KAK9282645.1"/>
    <property type="molecule type" value="Genomic_DNA"/>
</dbReference>
<dbReference type="GO" id="GO:0004523">
    <property type="term" value="F:RNA-DNA hybrid ribonuclease activity"/>
    <property type="evidence" value="ECO:0007669"/>
    <property type="project" value="InterPro"/>
</dbReference>
<keyword evidence="3" id="KW-1185">Reference proteome</keyword>
<dbReference type="InterPro" id="IPR044730">
    <property type="entry name" value="RNase_H-like_dom_plant"/>
</dbReference>